<evidence type="ECO:0000313" key="1">
    <source>
        <dbReference type="EMBL" id="MDQ0269802.1"/>
    </source>
</evidence>
<reference evidence="1 2" key="1">
    <citation type="submission" date="2023-07" db="EMBL/GenBank/DDBJ databases">
        <title>Genomic Encyclopedia of Type Strains, Phase IV (KMG-IV): sequencing the most valuable type-strain genomes for metagenomic binning, comparative biology and taxonomic classification.</title>
        <authorList>
            <person name="Goeker M."/>
        </authorList>
    </citation>
    <scope>NUCLEOTIDE SEQUENCE [LARGE SCALE GENOMIC DNA]</scope>
    <source>
        <strain evidence="1 2">DSM 23494</strain>
    </source>
</reference>
<dbReference type="Proteomes" id="UP001238088">
    <property type="component" value="Unassembled WGS sequence"/>
</dbReference>
<evidence type="ECO:0000313" key="2">
    <source>
        <dbReference type="Proteomes" id="UP001238088"/>
    </source>
</evidence>
<dbReference type="InterPro" id="IPR036754">
    <property type="entry name" value="YbaK/aa-tRNA-synt-asso_dom_sf"/>
</dbReference>
<gene>
    <name evidence="1" type="ORF">J2S17_001674</name>
</gene>
<sequence>MATHQVVEEKTGYEVGSVLPFPYIIDQQLVEYDFIYGGIGEKYAALKIEAKAILELTNVVASFE</sequence>
<comment type="caution">
    <text evidence="1">The sequence shown here is derived from an EMBL/GenBank/DDBJ whole genome shotgun (WGS) entry which is preliminary data.</text>
</comment>
<dbReference type="SUPFAM" id="SSF55826">
    <property type="entry name" value="YbaK/ProRS associated domain"/>
    <property type="match status" value="1"/>
</dbReference>
<name>A0ABU0AEW5_9BACI</name>
<proteinExistence type="predicted"/>
<dbReference type="EMBL" id="JAUSUB010000005">
    <property type="protein sequence ID" value="MDQ0269802.1"/>
    <property type="molecule type" value="Genomic_DNA"/>
</dbReference>
<keyword evidence="2" id="KW-1185">Reference proteome</keyword>
<dbReference type="Gene3D" id="3.90.960.10">
    <property type="entry name" value="YbaK/aminoacyl-tRNA synthetase-associated domain"/>
    <property type="match status" value="1"/>
</dbReference>
<accession>A0ABU0AEW5</accession>
<protein>
    <submittedName>
        <fullName evidence="1">Prolyl-tRNA editing enzyme YbaK/EbsC (Cys-tRNA(Pro) deacylase)</fullName>
    </submittedName>
</protein>
<organism evidence="1 2">
    <name type="scientific">Cytobacillus purgationiresistens</name>
    <dbReference type="NCBI Taxonomy" id="863449"/>
    <lineage>
        <taxon>Bacteria</taxon>
        <taxon>Bacillati</taxon>
        <taxon>Bacillota</taxon>
        <taxon>Bacilli</taxon>
        <taxon>Bacillales</taxon>
        <taxon>Bacillaceae</taxon>
        <taxon>Cytobacillus</taxon>
    </lineage>
</organism>